<dbReference type="SUPFAM" id="SSF53850">
    <property type="entry name" value="Periplasmic binding protein-like II"/>
    <property type="match status" value="1"/>
</dbReference>
<dbReference type="EMBL" id="JACSQT010000003">
    <property type="protein sequence ID" value="MBD7937289.1"/>
    <property type="molecule type" value="Genomic_DNA"/>
</dbReference>
<protein>
    <submittedName>
        <fullName evidence="4">SgrR family transcriptional regulator</fullName>
    </submittedName>
</protein>
<dbReference type="InterPro" id="IPR039424">
    <property type="entry name" value="SBP_5"/>
</dbReference>
<dbReference type="Pfam" id="PF00496">
    <property type="entry name" value="SBP_bac_5"/>
    <property type="match status" value="1"/>
</dbReference>
<dbReference type="InterPro" id="IPR025370">
    <property type="entry name" value="SgrR_HTH_N"/>
</dbReference>
<dbReference type="PANTHER" id="PTHR30290:SF72">
    <property type="entry name" value="HTH-TYPE TRANSCRIPTIONAL REGULATOR SGRR"/>
    <property type="match status" value="1"/>
</dbReference>
<keyword evidence="1" id="KW-0238">DNA-binding</keyword>
<accession>A0ABR8QPF1</accession>
<sequence>MYFYELELYKHFKSNVRTQTSIDFLATIWHCSTRHAKTQIHLLHQQQVIEWETKRGRGKKPFLTLLRDPISVLIDVMQILWHKSKYEEAFQIAKKMELFTHPKIQQWLNVKFGLQNEKNLHIFRHSMYFVELCLDPVKALSRHDHHVLEQIHETLFYIDEKGNARKNLLFHVNNEDFVQWHFILRKGIQFHNLQEVTATDVVSSLKTAAHLYSHSLKIKDIQEVNRYEVYITLNSPCALLPYFLSRIRFAITPADGTKNIGCGPFSLIEQSKRLLKLEAFPQYFKHRPWIDLVEIVYNNQFLLDSIRYEPFEASVPNRKIITQELGADFICLNAQFGELQGKDKREYIWHLIEPSQFIIYPLREDIAYSWIIGDDLFNLPKPSYKPIFTKPLVIGYQQIRQGVNHEEKAKILQQLLKSVGIHSTLKCIDFKEKQVNLHTQIDLFIGGIALGHNIYLALINVYLAEPKIISTFMESQQAKYVRELLQTFIEKNDNFEIFKDIERYIQENYVVKFLTHRKHIVYLREDTPYKHVIFDKNGRIDYRNMYYLEEA</sequence>
<dbReference type="Gene3D" id="3.40.190.10">
    <property type="entry name" value="Periplasmic binding protein-like II"/>
    <property type="match status" value="1"/>
</dbReference>
<keyword evidence="5" id="KW-1185">Reference proteome</keyword>
<feature type="domain" description="Solute-binding protein family 5" evidence="2">
    <location>
        <begin position="174"/>
        <end position="298"/>
    </location>
</feature>
<comment type="caution">
    <text evidence="4">The sequence shown here is derived from an EMBL/GenBank/DDBJ whole genome shotgun (WGS) entry which is preliminary data.</text>
</comment>
<proteinExistence type="predicted"/>
<evidence type="ECO:0000313" key="5">
    <source>
        <dbReference type="Proteomes" id="UP000657931"/>
    </source>
</evidence>
<gene>
    <name evidence="4" type="ORF">H9655_09615</name>
</gene>
<evidence type="ECO:0000259" key="2">
    <source>
        <dbReference type="Pfam" id="PF00496"/>
    </source>
</evidence>
<evidence type="ECO:0000313" key="4">
    <source>
        <dbReference type="EMBL" id="MBD7937289.1"/>
    </source>
</evidence>
<dbReference type="RefSeq" id="WP_191813357.1">
    <property type="nucleotide sequence ID" value="NZ_JACSQT010000003.1"/>
</dbReference>
<reference evidence="4 5" key="1">
    <citation type="submission" date="2020-08" db="EMBL/GenBank/DDBJ databases">
        <title>A Genomic Blueprint of the Chicken Gut Microbiome.</title>
        <authorList>
            <person name="Gilroy R."/>
            <person name="Ravi A."/>
            <person name="Getino M."/>
            <person name="Pursley I."/>
            <person name="Horton D.L."/>
            <person name="Alikhan N.-F."/>
            <person name="Baker D."/>
            <person name="Gharbi K."/>
            <person name="Hall N."/>
            <person name="Watson M."/>
            <person name="Adriaenssens E.M."/>
            <person name="Foster-Nyarko E."/>
            <person name="Jarju S."/>
            <person name="Secka A."/>
            <person name="Antonio M."/>
            <person name="Oren A."/>
            <person name="Chaudhuri R."/>
            <person name="La Ragione R.M."/>
            <person name="Hildebrand F."/>
            <person name="Pallen M.J."/>
        </authorList>
    </citation>
    <scope>NUCLEOTIDE SEQUENCE [LARGE SCALE GENOMIC DNA]</scope>
    <source>
        <strain evidence="4 5">Sa5YUA1</strain>
    </source>
</reference>
<dbReference type="Proteomes" id="UP000657931">
    <property type="component" value="Unassembled WGS sequence"/>
</dbReference>
<dbReference type="PANTHER" id="PTHR30290">
    <property type="entry name" value="PERIPLASMIC BINDING COMPONENT OF ABC TRANSPORTER"/>
    <property type="match status" value="1"/>
</dbReference>
<organism evidence="4 5">
    <name type="scientific">Cytobacillus stercorigallinarum</name>
    <dbReference type="NCBI Taxonomy" id="2762240"/>
    <lineage>
        <taxon>Bacteria</taxon>
        <taxon>Bacillati</taxon>
        <taxon>Bacillota</taxon>
        <taxon>Bacilli</taxon>
        <taxon>Bacillales</taxon>
        <taxon>Bacillaceae</taxon>
        <taxon>Cytobacillus</taxon>
    </lineage>
</organism>
<evidence type="ECO:0000259" key="3">
    <source>
        <dbReference type="Pfam" id="PF12793"/>
    </source>
</evidence>
<name>A0ABR8QPF1_9BACI</name>
<dbReference type="InterPro" id="IPR000914">
    <property type="entry name" value="SBP_5_dom"/>
</dbReference>
<evidence type="ECO:0000256" key="1">
    <source>
        <dbReference type="ARBA" id="ARBA00023125"/>
    </source>
</evidence>
<feature type="domain" description="Transcriptional regulator SgrR N-terminal HTH" evidence="3">
    <location>
        <begin position="7"/>
        <end position="110"/>
    </location>
</feature>
<dbReference type="Pfam" id="PF12793">
    <property type="entry name" value="SgrR_N"/>
    <property type="match status" value="1"/>
</dbReference>